<accession>A0A4Z0A5Z2</accession>
<dbReference type="EMBL" id="SFCI01000251">
    <property type="protein sequence ID" value="TFY81088.1"/>
    <property type="molecule type" value="Genomic_DNA"/>
</dbReference>
<evidence type="ECO:0000313" key="3">
    <source>
        <dbReference type="Proteomes" id="UP000298061"/>
    </source>
</evidence>
<dbReference type="GO" id="GO:0006629">
    <property type="term" value="P:lipid metabolic process"/>
    <property type="evidence" value="ECO:0007669"/>
    <property type="project" value="InterPro"/>
</dbReference>
<evidence type="ECO:0000259" key="1">
    <source>
        <dbReference type="PROSITE" id="PS51704"/>
    </source>
</evidence>
<dbReference type="STRING" id="135208.A0A4Z0A5Z2"/>
<organism evidence="2 3">
    <name type="scientific">Hericium alpestre</name>
    <dbReference type="NCBI Taxonomy" id="135208"/>
    <lineage>
        <taxon>Eukaryota</taxon>
        <taxon>Fungi</taxon>
        <taxon>Dikarya</taxon>
        <taxon>Basidiomycota</taxon>
        <taxon>Agaricomycotina</taxon>
        <taxon>Agaricomycetes</taxon>
        <taxon>Russulales</taxon>
        <taxon>Hericiaceae</taxon>
        <taxon>Hericium</taxon>
    </lineage>
</organism>
<dbReference type="OrthoDB" id="1058301at2759"/>
<keyword evidence="3" id="KW-1185">Reference proteome</keyword>
<feature type="domain" description="GP-PDE" evidence="1">
    <location>
        <begin position="10"/>
        <end position="253"/>
    </location>
</feature>
<dbReference type="PROSITE" id="PS51704">
    <property type="entry name" value="GP_PDE"/>
    <property type="match status" value="1"/>
</dbReference>
<dbReference type="AlphaFoldDB" id="A0A4Z0A5Z2"/>
<dbReference type="PANTHER" id="PTHR43805:SF1">
    <property type="entry name" value="GP-PDE DOMAIN-CONTAINING PROTEIN"/>
    <property type="match status" value="1"/>
</dbReference>
<dbReference type="SUPFAM" id="SSF51695">
    <property type="entry name" value="PLC-like phosphodiesterases"/>
    <property type="match status" value="1"/>
</dbReference>
<dbReference type="InterPro" id="IPR030395">
    <property type="entry name" value="GP_PDE_dom"/>
</dbReference>
<dbReference type="InterPro" id="IPR017946">
    <property type="entry name" value="PLC-like_Pdiesterase_TIM-brl"/>
</dbReference>
<proteinExistence type="predicted"/>
<name>A0A4Z0A5Z2_9AGAM</name>
<gene>
    <name evidence="2" type="ORF">EWM64_g2927</name>
</gene>
<dbReference type="CDD" id="cd08570">
    <property type="entry name" value="GDPD_YPL206cp_fungi"/>
    <property type="match status" value="1"/>
</dbReference>
<evidence type="ECO:0000313" key="2">
    <source>
        <dbReference type="EMBL" id="TFY81088.1"/>
    </source>
</evidence>
<comment type="caution">
    <text evidence="2">The sequence shown here is derived from an EMBL/GenBank/DDBJ whole genome shotgun (WGS) entry which is preliminary data.</text>
</comment>
<reference evidence="2 3" key="1">
    <citation type="submission" date="2019-02" db="EMBL/GenBank/DDBJ databases">
        <title>Genome sequencing of the rare red list fungi Hericium alpestre (H. flagellum).</title>
        <authorList>
            <person name="Buettner E."/>
            <person name="Kellner H."/>
        </authorList>
    </citation>
    <scope>NUCLEOTIDE SEQUENCE [LARGE SCALE GENOMIC DNA]</scope>
    <source>
        <strain evidence="2 3">DSM 108284</strain>
    </source>
</reference>
<protein>
    <recommendedName>
        <fullName evidence="1">GP-PDE domain-containing protein</fullName>
    </recommendedName>
</protein>
<dbReference type="PANTHER" id="PTHR43805">
    <property type="entry name" value="GLYCEROPHOSPHORYL DIESTER PHOSPHODIESTERASE"/>
    <property type="match status" value="1"/>
</dbReference>
<dbReference type="Pfam" id="PF03009">
    <property type="entry name" value="GDPD"/>
    <property type="match status" value="1"/>
</dbReference>
<sequence length="322" mass="36501">MSNIVTHVLPECWGHRGASAAFPENTLTSFEAAIRDGAEGIETDVHVSLDDVVVMFHDPSLERTTDGKGLIRDNNWYGDGGMEHARTTKTPKQPIPTFAETVALLMKPENQHVRIDVDVKPENDPPRLFALMDKIIRAHDDWETLLAPRIILGLWHPRFIGPAKTHMPYCRRSYIGDSPSLARQYFWHACEIFSMSFPSLSTIDGIKFRRECKAAGKNMMVWTVNEPAQMMEAVRWGVDVILTDRTKAWLAMRAALAEDYDTVSSRYKRTFLWTTPSYYSAVQYAMMLNSKRQLERVAGSFDAHRTWQDEAPLGAVPSKALA</sequence>
<dbReference type="Gene3D" id="3.20.20.190">
    <property type="entry name" value="Phosphatidylinositol (PI) phosphodiesterase"/>
    <property type="match status" value="1"/>
</dbReference>
<dbReference type="Proteomes" id="UP000298061">
    <property type="component" value="Unassembled WGS sequence"/>
</dbReference>
<dbReference type="GO" id="GO:0008081">
    <property type="term" value="F:phosphoric diester hydrolase activity"/>
    <property type="evidence" value="ECO:0007669"/>
    <property type="project" value="InterPro"/>
</dbReference>